<protein>
    <recommendedName>
        <fullName evidence="3">TonB-dependent receptor-like beta-barrel domain-containing protein</fullName>
    </recommendedName>
</protein>
<organism evidence="1 2">
    <name type="scientific">SAR86 cluster bacterium</name>
    <dbReference type="NCBI Taxonomy" id="2030880"/>
    <lineage>
        <taxon>Bacteria</taxon>
        <taxon>Pseudomonadati</taxon>
        <taxon>Pseudomonadota</taxon>
        <taxon>Gammaproteobacteria</taxon>
        <taxon>SAR86 cluster</taxon>
    </lineage>
</organism>
<sequence length="53" mass="5839">MELGDTNVVLSAGINNAADEKAPIVYDAANFSYDPKHHDPRGRMTYLGFKITL</sequence>
<reference evidence="1 2" key="1">
    <citation type="submission" date="2020-06" db="EMBL/GenBank/DDBJ databases">
        <title>Dysbiosis in marine aquaculture revealed through microbiome analysis: reverse ecology for environmental sustainability.</title>
        <authorList>
            <person name="Haro-Moreno J.M."/>
            <person name="Coutinho F.H."/>
            <person name="Zaragoza-Solas A."/>
            <person name="Picazo A."/>
            <person name="Almagro-Moreno S."/>
            <person name="Lopez-Perez M."/>
        </authorList>
    </citation>
    <scope>NUCLEOTIDE SEQUENCE [LARGE SCALE GENOMIC DNA]</scope>
    <source>
        <strain evidence="1">MCMED-G42</strain>
    </source>
</reference>
<dbReference type="Proteomes" id="UP000585327">
    <property type="component" value="Unassembled WGS sequence"/>
</dbReference>
<accession>A0A838YXE3</accession>
<proteinExistence type="predicted"/>
<dbReference type="AlphaFoldDB" id="A0A838YXE3"/>
<gene>
    <name evidence="1" type="ORF">H2021_02960</name>
</gene>
<name>A0A838YXE3_9GAMM</name>
<evidence type="ECO:0000313" key="2">
    <source>
        <dbReference type="Proteomes" id="UP000585327"/>
    </source>
</evidence>
<dbReference type="EMBL" id="JACETM010000025">
    <property type="protein sequence ID" value="MBA4724158.1"/>
    <property type="molecule type" value="Genomic_DNA"/>
</dbReference>
<comment type="caution">
    <text evidence="1">The sequence shown here is derived from an EMBL/GenBank/DDBJ whole genome shotgun (WGS) entry which is preliminary data.</text>
</comment>
<evidence type="ECO:0000313" key="1">
    <source>
        <dbReference type="EMBL" id="MBA4724158.1"/>
    </source>
</evidence>
<evidence type="ECO:0008006" key="3">
    <source>
        <dbReference type="Google" id="ProtNLM"/>
    </source>
</evidence>